<accession>A0A1D6E4R9</accession>
<dbReference type="Pfam" id="PF00249">
    <property type="entry name" value="Myb_DNA-binding"/>
    <property type="match status" value="1"/>
</dbReference>
<keyword evidence="6" id="KW-0539">Nucleus</keyword>
<proteinExistence type="predicted"/>
<dbReference type="PANTHER" id="PTHR47994">
    <property type="entry name" value="F14D16.11-RELATED"/>
    <property type="match status" value="1"/>
</dbReference>
<evidence type="ECO:0000256" key="5">
    <source>
        <dbReference type="ARBA" id="ARBA00023163"/>
    </source>
</evidence>
<keyword evidence="2" id="KW-0677">Repeat</keyword>
<comment type="subcellular location">
    <subcellularLocation>
        <location evidence="1">Nucleus</location>
    </subcellularLocation>
</comment>
<dbReference type="PROSITE" id="PS50090">
    <property type="entry name" value="MYB_LIKE"/>
    <property type="match status" value="1"/>
</dbReference>
<dbReference type="InterPro" id="IPR009057">
    <property type="entry name" value="Homeodomain-like_sf"/>
</dbReference>
<dbReference type="SUPFAM" id="SSF46689">
    <property type="entry name" value="Homeodomain-like"/>
    <property type="match status" value="1"/>
</dbReference>
<dbReference type="CDD" id="cd00167">
    <property type="entry name" value="SANT"/>
    <property type="match status" value="1"/>
</dbReference>
<keyword evidence="4" id="KW-0238">DNA-binding</keyword>
<dbReference type="InterPro" id="IPR015495">
    <property type="entry name" value="Myb_TF_plants"/>
</dbReference>
<evidence type="ECO:0000259" key="9">
    <source>
        <dbReference type="PROSITE" id="PS51294"/>
    </source>
</evidence>
<organism evidence="10">
    <name type="scientific">Zea mays</name>
    <name type="common">Maize</name>
    <dbReference type="NCBI Taxonomy" id="4577"/>
    <lineage>
        <taxon>Eukaryota</taxon>
        <taxon>Viridiplantae</taxon>
        <taxon>Streptophyta</taxon>
        <taxon>Embryophyta</taxon>
        <taxon>Tracheophyta</taxon>
        <taxon>Spermatophyta</taxon>
        <taxon>Magnoliopsida</taxon>
        <taxon>Liliopsida</taxon>
        <taxon>Poales</taxon>
        <taxon>Poaceae</taxon>
        <taxon>PACMAD clade</taxon>
        <taxon>Panicoideae</taxon>
        <taxon>Andropogonodae</taxon>
        <taxon>Andropogoneae</taxon>
        <taxon>Tripsacinae</taxon>
        <taxon>Zea</taxon>
    </lineage>
</organism>
<name>A0A1D6E4R9_MAIZE</name>
<evidence type="ECO:0000259" key="8">
    <source>
        <dbReference type="PROSITE" id="PS50090"/>
    </source>
</evidence>
<evidence type="ECO:0000256" key="4">
    <source>
        <dbReference type="ARBA" id="ARBA00023125"/>
    </source>
</evidence>
<keyword evidence="3" id="KW-0805">Transcription regulation</keyword>
<evidence type="ECO:0000256" key="2">
    <source>
        <dbReference type="ARBA" id="ARBA00022737"/>
    </source>
</evidence>
<dbReference type="GO" id="GO:0005634">
    <property type="term" value="C:nucleus"/>
    <property type="evidence" value="ECO:0007669"/>
    <property type="project" value="UniProtKB-SubCell"/>
</dbReference>
<dbReference type="Gene3D" id="1.10.10.60">
    <property type="entry name" value="Homeodomain-like"/>
    <property type="match status" value="1"/>
</dbReference>
<dbReference type="InterPro" id="IPR017930">
    <property type="entry name" value="Myb_dom"/>
</dbReference>
<gene>
    <name evidence="10" type="ORF">ZEAMMB73_Zm00001d002843</name>
</gene>
<protein>
    <submittedName>
        <fullName evidence="10">P-type R2R3 Myb protein</fullName>
    </submittedName>
</protein>
<dbReference type="AlphaFoldDB" id="A0A1D6E4R9"/>
<evidence type="ECO:0000313" key="10">
    <source>
        <dbReference type="EMBL" id="ONM15492.1"/>
    </source>
</evidence>
<feature type="region of interest" description="Disordered" evidence="7">
    <location>
        <begin position="1"/>
        <end position="39"/>
    </location>
</feature>
<dbReference type="PANTHER" id="PTHR47994:SF5">
    <property type="entry name" value="F14D16.11-RELATED"/>
    <property type="match status" value="1"/>
</dbReference>
<sequence>MGSRRDSGRWRRTSCSSTTSRPTVPEIGACSPSSRAEPVRQELPAAVDQLPAPGHQARALHPRGAQLYPPAPRHHRQQVKVSSLNSVLSLSSRAVTVSTCWNVVVSIRWSTIAAQLPGRTDNEIKNYWNTHMKQQLRVLSRRSPHGPVGDRPPRGRGAPLPALVDLGHDDRHLRHRLFLLVHRRARARGARHLPAPLELRGRGFFPRHRSEGAWSGVEWCAGGATC</sequence>
<reference evidence="10" key="1">
    <citation type="submission" date="2015-12" db="EMBL/GenBank/DDBJ databases">
        <title>Update maize B73 reference genome by single molecule sequencing technologies.</title>
        <authorList>
            <consortium name="Maize Genome Sequencing Project"/>
            <person name="Ware D."/>
        </authorList>
    </citation>
    <scope>NUCLEOTIDE SEQUENCE [LARGE SCALE GENOMIC DNA]</scope>
    <source>
        <tissue evidence="10">Seedling</tissue>
    </source>
</reference>
<evidence type="ECO:0000256" key="3">
    <source>
        <dbReference type="ARBA" id="ARBA00023015"/>
    </source>
</evidence>
<feature type="compositionally biased region" description="Low complexity" evidence="7">
    <location>
        <begin position="13"/>
        <end position="23"/>
    </location>
</feature>
<dbReference type="PROSITE" id="PS51294">
    <property type="entry name" value="HTH_MYB"/>
    <property type="match status" value="1"/>
</dbReference>
<dbReference type="EMBL" id="CM007648">
    <property type="protein sequence ID" value="ONM15492.1"/>
    <property type="molecule type" value="Genomic_DNA"/>
</dbReference>
<keyword evidence="5" id="KW-0804">Transcription</keyword>
<feature type="domain" description="HTH myb-type" evidence="9">
    <location>
        <begin position="108"/>
        <end position="136"/>
    </location>
</feature>
<feature type="domain" description="Myb-like" evidence="8">
    <location>
        <begin position="108"/>
        <end position="132"/>
    </location>
</feature>
<dbReference type="InterPro" id="IPR001005">
    <property type="entry name" value="SANT/Myb"/>
</dbReference>
<evidence type="ECO:0000256" key="6">
    <source>
        <dbReference type="ARBA" id="ARBA00023242"/>
    </source>
</evidence>
<evidence type="ECO:0000256" key="7">
    <source>
        <dbReference type="SAM" id="MobiDB-lite"/>
    </source>
</evidence>
<evidence type="ECO:0000256" key="1">
    <source>
        <dbReference type="ARBA" id="ARBA00004123"/>
    </source>
</evidence>
<dbReference type="GO" id="GO:0003677">
    <property type="term" value="F:DNA binding"/>
    <property type="evidence" value="ECO:0007669"/>
    <property type="project" value="UniProtKB-KW"/>
</dbReference>